<organism evidence="4 5">
    <name type="scientific">Sediminibacterium roseum</name>
    <dbReference type="NCBI Taxonomy" id="1978412"/>
    <lineage>
        <taxon>Bacteria</taxon>
        <taxon>Pseudomonadati</taxon>
        <taxon>Bacteroidota</taxon>
        <taxon>Chitinophagia</taxon>
        <taxon>Chitinophagales</taxon>
        <taxon>Chitinophagaceae</taxon>
        <taxon>Sediminibacterium</taxon>
    </lineage>
</organism>
<evidence type="ECO:0000313" key="5">
    <source>
        <dbReference type="Proteomes" id="UP000753802"/>
    </source>
</evidence>
<dbReference type="Gene3D" id="3.40.50.2000">
    <property type="entry name" value="Glycogen Phosphorylase B"/>
    <property type="match status" value="2"/>
</dbReference>
<dbReference type="Pfam" id="PF13439">
    <property type="entry name" value="Glyco_transf_4"/>
    <property type="match status" value="1"/>
</dbReference>
<dbReference type="EMBL" id="JAACJS010000002">
    <property type="protein sequence ID" value="NCI48409.1"/>
    <property type="molecule type" value="Genomic_DNA"/>
</dbReference>
<feature type="domain" description="Glycosyl transferase family 1" evidence="2">
    <location>
        <begin position="186"/>
        <end position="350"/>
    </location>
</feature>
<dbReference type="Proteomes" id="UP000753802">
    <property type="component" value="Unassembled WGS sequence"/>
</dbReference>
<evidence type="ECO:0000259" key="2">
    <source>
        <dbReference type="Pfam" id="PF00534"/>
    </source>
</evidence>
<keyword evidence="1" id="KW-0808">Transferase</keyword>
<name>A0ABW9ZQ69_9BACT</name>
<evidence type="ECO:0000313" key="4">
    <source>
        <dbReference type="EMBL" id="NCI48409.1"/>
    </source>
</evidence>
<evidence type="ECO:0000256" key="1">
    <source>
        <dbReference type="ARBA" id="ARBA00022679"/>
    </source>
</evidence>
<dbReference type="InterPro" id="IPR028098">
    <property type="entry name" value="Glyco_trans_4-like_N"/>
</dbReference>
<feature type="domain" description="Glycosyltransferase subfamily 4-like N-terminal" evidence="3">
    <location>
        <begin position="36"/>
        <end position="170"/>
    </location>
</feature>
<dbReference type="InterPro" id="IPR001296">
    <property type="entry name" value="Glyco_trans_1"/>
</dbReference>
<dbReference type="Pfam" id="PF00534">
    <property type="entry name" value="Glycos_transf_1"/>
    <property type="match status" value="1"/>
</dbReference>
<protein>
    <submittedName>
        <fullName evidence="4">Glycosyltransferase family 4 protein</fullName>
    </submittedName>
</protein>
<proteinExistence type="predicted"/>
<dbReference type="CDD" id="cd03809">
    <property type="entry name" value="GT4_MtfB-like"/>
    <property type="match status" value="1"/>
</dbReference>
<reference evidence="4 5" key="1">
    <citation type="submission" date="2020-01" db="EMBL/GenBank/DDBJ databases">
        <title>Genome analysis.</title>
        <authorList>
            <person name="Wu S."/>
            <person name="Wang G."/>
        </authorList>
    </citation>
    <scope>NUCLEOTIDE SEQUENCE [LARGE SCALE GENOMIC DNA]</scope>
    <source>
        <strain evidence="4 5">SYL130</strain>
    </source>
</reference>
<dbReference type="PANTHER" id="PTHR46401">
    <property type="entry name" value="GLYCOSYLTRANSFERASE WBBK-RELATED"/>
    <property type="match status" value="1"/>
</dbReference>
<sequence length="374" mass="43350">MRIAINAIFLQKDQLEGYGHYANEVFSRMVKQHPEHEFVFLFDREYDPKYIYAGNVKPMLVPPAARHPLAFFTWYNLKAPAALRSEKIDVWVQPYGFCSLTTKIPQVLVMHDLSFVHFPKFIPWYHRMYYRAFTKKFLAKAKRIVTVSEFTKNDIIQQYHTSPGKINVVHGAARENFKPVSWFEREEMKEGFAGGTEYFLFTGGIHPRKNLMNLLKAFSLFKKWQHSNMKLLVAGRLAWDYEFFLEKLRTYKYREDVVLLGYQPEEELARITAGAYALVYPSYFEGFGLPIVEAMQAEVPVITSNTSSMPEIGADAALYADPSKPDEIAKHMQHVYRDEILRTSLIEKGKIRAAEFSWDKAAEELWQNVLAAAG</sequence>
<gene>
    <name evidence="4" type="ORF">GWC95_00650</name>
</gene>
<dbReference type="RefSeq" id="WP_161816737.1">
    <property type="nucleotide sequence ID" value="NZ_JAACJS010000002.1"/>
</dbReference>
<evidence type="ECO:0000259" key="3">
    <source>
        <dbReference type="Pfam" id="PF13439"/>
    </source>
</evidence>
<accession>A0ABW9ZQ69</accession>
<dbReference type="SUPFAM" id="SSF53756">
    <property type="entry name" value="UDP-Glycosyltransferase/glycogen phosphorylase"/>
    <property type="match status" value="1"/>
</dbReference>
<comment type="caution">
    <text evidence="4">The sequence shown here is derived from an EMBL/GenBank/DDBJ whole genome shotgun (WGS) entry which is preliminary data.</text>
</comment>
<dbReference type="PANTHER" id="PTHR46401:SF2">
    <property type="entry name" value="GLYCOSYLTRANSFERASE WBBK-RELATED"/>
    <property type="match status" value="1"/>
</dbReference>
<keyword evidence="5" id="KW-1185">Reference proteome</keyword>